<dbReference type="PROSITE" id="PS50835">
    <property type="entry name" value="IG_LIKE"/>
    <property type="match status" value="3"/>
</dbReference>
<keyword evidence="3" id="KW-0677">Repeat</keyword>
<dbReference type="Gene3D" id="2.60.40.10">
    <property type="entry name" value="Immunoglobulins"/>
    <property type="match status" value="3"/>
</dbReference>
<dbReference type="PANTHER" id="PTHR10075:SF100">
    <property type="entry name" value="FASCICLIN-2"/>
    <property type="match status" value="1"/>
</dbReference>
<keyword evidence="7" id="KW-0393">Immunoglobulin domain</keyword>
<evidence type="ECO:0000256" key="4">
    <source>
        <dbReference type="ARBA" id="ARBA00023136"/>
    </source>
</evidence>
<dbReference type="Pfam" id="PF07679">
    <property type="entry name" value="I-set"/>
    <property type="match status" value="2"/>
</dbReference>
<dbReference type="GO" id="GO:0007411">
    <property type="term" value="P:axon guidance"/>
    <property type="evidence" value="ECO:0007669"/>
    <property type="project" value="TreeGrafter"/>
</dbReference>
<keyword evidence="5" id="KW-1015">Disulfide bond</keyword>
<dbReference type="PANTHER" id="PTHR10075">
    <property type="entry name" value="BASIGIN RELATED"/>
    <property type="match status" value="1"/>
</dbReference>
<evidence type="ECO:0000256" key="6">
    <source>
        <dbReference type="ARBA" id="ARBA00023180"/>
    </source>
</evidence>
<dbReference type="GO" id="GO:0007156">
    <property type="term" value="P:homophilic cell adhesion via plasma membrane adhesion molecules"/>
    <property type="evidence" value="ECO:0007669"/>
    <property type="project" value="TreeGrafter"/>
</dbReference>
<organism evidence="9 10">
    <name type="scientific">Aldrovandia affinis</name>
    <dbReference type="NCBI Taxonomy" id="143900"/>
    <lineage>
        <taxon>Eukaryota</taxon>
        <taxon>Metazoa</taxon>
        <taxon>Chordata</taxon>
        <taxon>Craniata</taxon>
        <taxon>Vertebrata</taxon>
        <taxon>Euteleostomi</taxon>
        <taxon>Actinopterygii</taxon>
        <taxon>Neopterygii</taxon>
        <taxon>Teleostei</taxon>
        <taxon>Notacanthiformes</taxon>
        <taxon>Halosauridae</taxon>
        <taxon>Aldrovandia</taxon>
    </lineage>
</organism>
<dbReference type="SUPFAM" id="SSF48726">
    <property type="entry name" value="Immunoglobulin"/>
    <property type="match status" value="3"/>
</dbReference>
<dbReference type="EMBL" id="JAINUG010000011">
    <property type="protein sequence ID" value="KAJ8414982.1"/>
    <property type="molecule type" value="Genomic_DNA"/>
</dbReference>
<keyword evidence="2" id="KW-1003">Cell membrane</keyword>
<dbReference type="InterPro" id="IPR003599">
    <property type="entry name" value="Ig_sub"/>
</dbReference>
<dbReference type="SMART" id="SM00408">
    <property type="entry name" value="IGc2"/>
    <property type="match status" value="3"/>
</dbReference>
<proteinExistence type="predicted"/>
<dbReference type="GO" id="GO:0098632">
    <property type="term" value="F:cell-cell adhesion mediator activity"/>
    <property type="evidence" value="ECO:0007669"/>
    <property type="project" value="TreeGrafter"/>
</dbReference>
<dbReference type="InterPro" id="IPR003598">
    <property type="entry name" value="Ig_sub2"/>
</dbReference>
<evidence type="ECO:0000256" key="3">
    <source>
        <dbReference type="ARBA" id="ARBA00022737"/>
    </source>
</evidence>
<evidence type="ECO:0000313" key="10">
    <source>
        <dbReference type="Proteomes" id="UP001221898"/>
    </source>
</evidence>
<keyword evidence="10" id="KW-1185">Reference proteome</keyword>
<keyword evidence="6" id="KW-0325">Glycoprotein</keyword>
<evidence type="ECO:0000256" key="2">
    <source>
        <dbReference type="ARBA" id="ARBA00022475"/>
    </source>
</evidence>
<evidence type="ECO:0000256" key="1">
    <source>
        <dbReference type="ARBA" id="ARBA00004236"/>
    </source>
</evidence>
<protein>
    <recommendedName>
        <fullName evidence="8">Ig-like domain-containing protein</fullName>
    </recommendedName>
</protein>
<sequence length="352" mass="38983">MAKLGSLTGLEITHGPDNIIVATETEAALHCAVHGFPLPIVHWFRNSQPLQNDSHRSLQNHGQLLFFKNVSEEDEGFYYCEAKNEGETVRSQMAFLLPAVMEWNFVQQPNNETARREESVTLTCRPPYSRPPALVSWFKNNRLINPMPHFSLQPNGDLLFHSVQDKDRGIYFCRASNAHLFRAVSSRKVYLNVLAPPSVEIWPVVVTAALGSEVRFQCQVSGNPIPSITWSKQGWSVLTGGKVTIGIRNTTLYLSSVKSYDEGFYMCDASNAVGHARGTASLHISGRCLSQKQLLSIVTSFKLVQILESTVGIKCLGTVRANQMAGAGAHLKTDKELEKEGVDPLTTDPVME</sequence>
<dbReference type="FunFam" id="2.60.40.10:FF:000005">
    <property type="entry name" value="Neuronal cell adhesion molecule"/>
    <property type="match status" value="1"/>
</dbReference>
<evidence type="ECO:0000313" key="9">
    <source>
        <dbReference type="EMBL" id="KAJ8414982.1"/>
    </source>
</evidence>
<dbReference type="GO" id="GO:0070593">
    <property type="term" value="P:dendrite self-avoidance"/>
    <property type="evidence" value="ECO:0007669"/>
    <property type="project" value="TreeGrafter"/>
</dbReference>
<accession>A0AAD7T6X1</accession>
<name>A0AAD7T6X1_9TELE</name>
<comment type="subcellular location">
    <subcellularLocation>
        <location evidence="1">Cell membrane</location>
    </subcellularLocation>
</comment>
<gene>
    <name evidence="9" type="ORF">AAFF_G00025050</name>
</gene>
<dbReference type="Pfam" id="PF13927">
    <property type="entry name" value="Ig_3"/>
    <property type="match status" value="1"/>
</dbReference>
<dbReference type="InterPro" id="IPR007110">
    <property type="entry name" value="Ig-like_dom"/>
</dbReference>
<keyword evidence="4" id="KW-0472">Membrane</keyword>
<dbReference type="GO" id="GO:0030424">
    <property type="term" value="C:axon"/>
    <property type="evidence" value="ECO:0007669"/>
    <property type="project" value="TreeGrafter"/>
</dbReference>
<dbReference type="InterPro" id="IPR036179">
    <property type="entry name" value="Ig-like_dom_sf"/>
</dbReference>
<dbReference type="InterPro" id="IPR013106">
    <property type="entry name" value="Ig_V-set"/>
</dbReference>
<reference evidence="9" key="1">
    <citation type="journal article" date="2023" name="Science">
        <title>Genome structures resolve the early diversification of teleost fishes.</title>
        <authorList>
            <person name="Parey E."/>
            <person name="Louis A."/>
            <person name="Montfort J."/>
            <person name="Bouchez O."/>
            <person name="Roques C."/>
            <person name="Iampietro C."/>
            <person name="Lluch J."/>
            <person name="Castinel A."/>
            <person name="Donnadieu C."/>
            <person name="Desvignes T."/>
            <person name="Floi Bucao C."/>
            <person name="Jouanno E."/>
            <person name="Wen M."/>
            <person name="Mejri S."/>
            <person name="Dirks R."/>
            <person name="Jansen H."/>
            <person name="Henkel C."/>
            <person name="Chen W.J."/>
            <person name="Zahm M."/>
            <person name="Cabau C."/>
            <person name="Klopp C."/>
            <person name="Thompson A.W."/>
            <person name="Robinson-Rechavi M."/>
            <person name="Braasch I."/>
            <person name="Lecointre G."/>
            <person name="Bobe J."/>
            <person name="Postlethwait J.H."/>
            <person name="Berthelot C."/>
            <person name="Roest Crollius H."/>
            <person name="Guiguen Y."/>
        </authorList>
    </citation>
    <scope>NUCLEOTIDE SEQUENCE</scope>
    <source>
        <strain evidence="9">NC1722</strain>
    </source>
</reference>
<dbReference type="SMART" id="SM00406">
    <property type="entry name" value="IGv"/>
    <property type="match status" value="2"/>
</dbReference>
<evidence type="ECO:0000259" key="8">
    <source>
        <dbReference type="PROSITE" id="PS50835"/>
    </source>
</evidence>
<evidence type="ECO:0000256" key="5">
    <source>
        <dbReference type="ARBA" id="ARBA00023157"/>
    </source>
</evidence>
<feature type="domain" description="Ig-like" evidence="8">
    <location>
        <begin position="197"/>
        <end position="285"/>
    </location>
</feature>
<evidence type="ECO:0000256" key="7">
    <source>
        <dbReference type="ARBA" id="ARBA00023319"/>
    </source>
</evidence>
<feature type="domain" description="Ig-like" evidence="8">
    <location>
        <begin position="16"/>
        <end position="94"/>
    </location>
</feature>
<comment type="caution">
    <text evidence="9">The sequence shown here is derived from an EMBL/GenBank/DDBJ whole genome shotgun (WGS) entry which is preliminary data.</text>
</comment>
<dbReference type="GO" id="GO:0005886">
    <property type="term" value="C:plasma membrane"/>
    <property type="evidence" value="ECO:0007669"/>
    <property type="project" value="UniProtKB-SubCell"/>
</dbReference>
<dbReference type="SMART" id="SM00409">
    <property type="entry name" value="IG"/>
    <property type="match status" value="3"/>
</dbReference>
<dbReference type="AlphaFoldDB" id="A0AAD7T6X1"/>
<dbReference type="InterPro" id="IPR013783">
    <property type="entry name" value="Ig-like_fold"/>
</dbReference>
<dbReference type="InterPro" id="IPR013098">
    <property type="entry name" value="Ig_I-set"/>
</dbReference>
<dbReference type="Proteomes" id="UP001221898">
    <property type="component" value="Unassembled WGS sequence"/>
</dbReference>
<feature type="domain" description="Ig-like" evidence="8">
    <location>
        <begin position="98"/>
        <end position="185"/>
    </location>
</feature>